<name>A0A3P6RV70_CYLGO</name>
<dbReference type="Gene3D" id="3.30.710.10">
    <property type="entry name" value="Potassium Channel Kv1.1, Chain A"/>
    <property type="match status" value="1"/>
</dbReference>
<dbReference type="SUPFAM" id="SSF54695">
    <property type="entry name" value="POZ domain"/>
    <property type="match status" value="1"/>
</dbReference>
<accession>A0A3P6RV70</accession>
<dbReference type="InterPro" id="IPR003131">
    <property type="entry name" value="T1-type_BTB"/>
</dbReference>
<dbReference type="EMBL" id="UYRV01011283">
    <property type="protein sequence ID" value="VDK58005.1"/>
    <property type="molecule type" value="Genomic_DNA"/>
</dbReference>
<sequence>MLANTYFSKTNFSAAQQHKKRLIPLRKTDAMNHAERRNFMILDDVWRSGGSECFQIIPPGGIGPDGEPMFLRLNIGGTRYMLLVDALLRADPSGFLAKFVQLTHTARLKVISEDSYFFQRSPVAFDAIFQYYATGVVHRPSEVSPFIEQLKQRNIFIHYHQDKK</sequence>
<reference evidence="2 3" key="1">
    <citation type="submission" date="2018-11" db="EMBL/GenBank/DDBJ databases">
        <authorList>
            <consortium name="Pathogen Informatics"/>
        </authorList>
    </citation>
    <scope>NUCLEOTIDE SEQUENCE [LARGE SCALE GENOMIC DNA]</scope>
</reference>
<proteinExistence type="predicted"/>
<evidence type="ECO:0000313" key="3">
    <source>
        <dbReference type="Proteomes" id="UP000271889"/>
    </source>
</evidence>
<feature type="domain" description="Potassium channel tetramerisation-type BTB" evidence="1">
    <location>
        <begin position="71"/>
        <end position="144"/>
    </location>
</feature>
<dbReference type="Pfam" id="PF02214">
    <property type="entry name" value="BTB_2"/>
    <property type="match status" value="1"/>
</dbReference>
<dbReference type="InterPro" id="IPR011333">
    <property type="entry name" value="SKP1/BTB/POZ_sf"/>
</dbReference>
<dbReference type="GO" id="GO:0051260">
    <property type="term" value="P:protein homooligomerization"/>
    <property type="evidence" value="ECO:0007669"/>
    <property type="project" value="InterPro"/>
</dbReference>
<dbReference type="Proteomes" id="UP000271889">
    <property type="component" value="Unassembled WGS sequence"/>
</dbReference>
<dbReference type="OrthoDB" id="296522at2759"/>
<evidence type="ECO:0000259" key="1">
    <source>
        <dbReference type="Pfam" id="PF02214"/>
    </source>
</evidence>
<evidence type="ECO:0000313" key="2">
    <source>
        <dbReference type="EMBL" id="VDK58005.1"/>
    </source>
</evidence>
<protein>
    <recommendedName>
        <fullName evidence="1">Potassium channel tetramerisation-type BTB domain-containing protein</fullName>
    </recommendedName>
</protein>
<dbReference type="AlphaFoldDB" id="A0A3P6RV70"/>
<organism evidence="2 3">
    <name type="scientific">Cylicostephanus goldi</name>
    <name type="common">Nematode worm</name>
    <dbReference type="NCBI Taxonomy" id="71465"/>
    <lineage>
        <taxon>Eukaryota</taxon>
        <taxon>Metazoa</taxon>
        <taxon>Ecdysozoa</taxon>
        <taxon>Nematoda</taxon>
        <taxon>Chromadorea</taxon>
        <taxon>Rhabditida</taxon>
        <taxon>Rhabditina</taxon>
        <taxon>Rhabditomorpha</taxon>
        <taxon>Strongyloidea</taxon>
        <taxon>Strongylidae</taxon>
        <taxon>Cylicostephanus</taxon>
    </lineage>
</organism>
<gene>
    <name evidence="2" type="ORF">CGOC_LOCUS4188</name>
</gene>
<keyword evidence="3" id="KW-1185">Reference proteome</keyword>